<evidence type="ECO:0000313" key="3">
    <source>
        <dbReference type="EMBL" id="KAF6038847.1"/>
    </source>
</evidence>
<comment type="caution">
    <text evidence="3">The sequence shown here is derived from an EMBL/GenBank/DDBJ whole genome shotgun (WGS) entry which is preliminary data.</text>
</comment>
<feature type="region of interest" description="Disordered" evidence="1">
    <location>
        <begin position="179"/>
        <end position="213"/>
    </location>
</feature>
<evidence type="ECO:0000259" key="2">
    <source>
        <dbReference type="PROSITE" id="PS50003"/>
    </source>
</evidence>
<name>A0A7J7KKN2_BUGNE</name>
<dbReference type="Proteomes" id="UP000593567">
    <property type="component" value="Unassembled WGS sequence"/>
</dbReference>
<accession>A0A7J7KKN2</accession>
<organism evidence="3 4">
    <name type="scientific">Bugula neritina</name>
    <name type="common">Brown bryozoan</name>
    <name type="synonym">Sertularia neritina</name>
    <dbReference type="NCBI Taxonomy" id="10212"/>
    <lineage>
        <taxon>Eukaryota</taxon>
        <taxon>Metazoa</taxon>
        <taxon>Spiralia</taxon>
        <taxon>Lophotrochozoa</taxon>
        <taxon>Bryozoa</taxon>
        <taxon>Gymnolaemata</taxon>
        <taxon>Cheilostomatida</taxon>
        <taxon>Flustrina</taxon>
        <taxon>Buguloidea</taxon>
        <taxon>Bugulidae</taxon>
        <taxon>Bugula</taxon>
    </lineage>
</organism>
<feature type="compositionally biased region" description="Polar residues" evidence="1">
    <location>
        <begin position="179"/>
        <end position="195"/>
    </location>
</feature>
<dbReference type="Gene3D" id="2.30.29.30">
    <property type="entry name" value="Pleckstrin-homology domain (PH domain)/Phosphotyrosine-binding domain (PTB)"/>
    <property type="match status" value="1"/>
</dbReference>
<protein>
    <recommendedName>
        <fullName evidence="2">PH domain-containing protein</fullName>
    </recommendedName>
</protein>
<feature type="domain" description="PH" evidence="2">
    <location>
        <begin position="1"/>
        <end position="100"/>
    </location>
</feature>
<proteinExistence type="predicted"/>
<dbReference type="Pfam" id="PF00169">
    <property type="entry name" value="PH"/>
    <property type="match status" value="1"/>
</dbReference>
<keyword evidence="4" id="KW-1185">Reference proteome</keyword>
<reference evidence="3" key="1">
    <citation type="submission" date="2020-06" db="EMBL/GenBank/DDBJ databases">
        <title>Draft genome of Bugula neritina, a colonial animal packing powerful symbionts and potential medicines.</title>
        <authorList>
            <person name="Rayko M."/>
        </authorList>
    </citation>
    <scope>NUCLEOTIDE SEQUENCE [LARGE SCALE GENOMIC DNA]</scope>
    <source>
        <strain evidence="3">Kwan_BN1</strain>
    </source>
</reference>
<dbReference type="AlphaFoldDB" id="A0A7J7KKN2"/>
<evidence type="ECO:0000256" key="1">
    <source>
        <dbReference type="SAM" id="MobiDB-lite"/>
    </source>
</evidence>
<dbReference type="SUPFAM" id="SSF50729">
    <property type="entry name" value="PH domain-like"/>
    <property type="match status" value="1"/>
</dbReference>
<feature type="compositionally biased region" description="Polar residues" evidence="1">
    <location>
        <begin position="204"/>
        <end position="213"/>
    </location>
</feature>
<dbReference type="PROSITE" id="PS50003">
    <property type="entry name" value="PH_DOMAIN"/>
    <property type="match status" value="1"/>
</dbReference>
<sequence length="225" mass="24502">MEGQLLYMLGNKTGSNRRVKAKLVNNIMALYKMSSNGVLTDAEPSELLILLSCAVKSGAGRQNVFDIVCPGSPFNTTYSFQCSSSAELMHWIQAITNVSALEKELKQLKELIFQKEKGQHQRQITHFQVNLQPLDVAPSNLIPSGAPSLSQPSEPFLALPLSTGLSSATTVPHRQPHIISTTSSVNPTLPRSLQPTRKAPAPPQTSHSFSKNTSMSSDMLLIDFS</sequence>
<evidence type="ECO:0000313" key="4">
    <source>
        <dbReference type="Proteomes" id="UP000593567"/>
    </source>
</evidence>
<dbReference type="EMBL" id="VXIV02000341">
    <property type="protein sequence ID" value="KAF6038847.1"/>
    <property type="molecule type" value="Genomic_DNA"/>
</dbReference>
<dbReference type="InterPro" id="IPR001849">
    <property type="entry name" value="PH_domain"/>
</dbReference>
<dbReference type="InterPro" id="IPR011993">
    <property type="entry name" value="PH-like_dom_sf"/>
</dbReference>
<dbReference type="SMART" id="SM00233">
    <property type="entry name" value="PH"/>
    <property type="match status" value="1"/>
</dbReference>
<dbReference type="CDD" id="cd00821">
    <property type="entry name" value="PH"/>
    <property type="match status" value="1"/>
</dbReference>
<gene>
    <name evidence="3" type="ORF">EB796_002849</name>
</gene>